<dbReference type="AlphaFoldDB" id="A0A7S7LVK0"/>
<reference evidence="1 2" key="1">
    <citation type="submission" date="2020-05" db="EMBL/GenBank/DDBJ databases">
        <title>Sulfurimonas marisnigri, sp. nov., and Sulfurimonas baltica, sp. nov., manganese oxide reducing chemolithoautotrophs of the class Epsilonproteobacteria isolated from the pelagic redoxclines of the Black and Baltic Seas and emended description of the genus Sulfurimonas.</title>
        <authorList>
            <person name="Henkel J.V."/>
            <person name="Laudan C."/>
            <person name="Werner J."/>
            <person name="Neu T."/>
            <person name="Plewe S."/>
            <person name="Sproer C."/>
            <person name="Bunk B."/>
            <person name="Schulz-Vogt H.N."/>
        </authorList>
    </citation>
    <scope>NUCLEOTIDE SEQUENCE [LARGE SCALE GENOMIC DNA]</scope>
    <source>
        <strain evidence="1 2">GD2</strain>
    </source>
</reference>
<sequence>MKIRALLSILFVIATTFSVIHEVEHIMHTDGYTCEVCIVDNHLVSADIISKTQYIEISHFEKISQKNLLSTLHVKATSNQNRAPPFIS</sequence>
<protein>
    <submittedName>
        <fullName evidence="1">Uncharacterized protein</fullName>
    </submittedName>
</protein>
<organism evidence="1 2">
    <name type="scientific">Candidatus Sulfurimonas baltica</name>
    <dbReference type="NCBI Taxonomy" id="2740404"/>
    <lineage>
        <taxon>Bacteria</taxon>
        <taxon>Pseudomonadati</taxon>
        <taxon>Campylobacterota</taxon>
        <taxon>Epsilonproteobacteria</taxon>
        <taxon>Campylobacterales</taxon>
        <taxon>Sulfurimonadaceae</taxon>
        <taxon>Sulfurimonas</taxon>
    </lineage>
</organism>
<evidence type="ECO:0000313" key="1">
    <source>
        <dbReference type="EMBL" id="QOY52175.1"/>
    </source>
</evidence>
<proteinExistence type="predicted"/>
<dbReference type="KEGG" id="sbal:HUE88_00300"/>
<name>A0A7S7LVK0_9BACT</name>
<gene>
    <name evidence="1" type="ORF">HUE88_00300</name>
</gene>
<dbReference type="RefSeq" id="WP_194369958.1">
    <property type="nucleotide sequence ID" value="NZ_CP054492.1"/>
</dbReference>
<keyword evidence="2" id="KW-1185">Reference proteome</keyword>
<accession>A0A7S7LVK0</accession>
<dbReference type="Proteomes" id="UP000593994">
    <property type="component" value="Chromosome"/>
</dbReference>
<evidence type="ECO:0000313" key="2">
    <source>
        <dbReference type="Proteomes" id="UP000593994"/>
    </source>
</evidence>
<dbReference type="EMBL" id="CP054492">
    <property type="protein sequence ID" value="QOY52175.1"/>
    <property type="molecule type" value="Genomic_DNA"/>
</dbReference>